<proteinExistence type="predicted"/>
<accession>A0ABN9P4I3</accession>
<feature type="compositionally biased region" description="Low complexity" evidence="1">
    <location>
        <begin position="67"/>
        <end position="76"/>
    </location>
</feature>
<name>A0ABN9P4I3_9MYCO</name>
<evidence type="ECO:0000313" key="3">
    <source>
        <dbReference type="Proteomes" id="UP001190466"/>
    </source>
</evidence>
<sequence>MPALIWSITSLLSDSTAATLSEWEADMRVKARGATALTAIPCAAPSVARLRVSDHHPRSAGGQQQRVAAPHAAAGAGDDHDPVVETKFGHHGPLLRVEQDRHGGG</sequence>
<reference evidence="2 3" key="1">
    <citation type="submission" date="2023-08" db="EMBL/GenBank/DDBJ databases">
        <authorList>
            <person name="Folkvardsen B D."/>
            <person name="Norman A."/>
        </authorList>
    </citation>
    <scope>NUCLEOTIDE SEQUENCE [LARGE SCALE GENOMIC DNA]</scope>
    <source>
        <strain evidence="2 3">Mu0050</strain>
    </source>
</reference>
<feature type="region of interest" description="Disordered" evidence="1">
    <location>
        <begin position="53"/>
        <end position="105"/>
    </location>
</feature>
<evidence type="ECO:0000313" key="2">
    <source>
        <dbReference type="EMBL" id="CAJ1586938.1"/>
    </source>
</evidence>
<keyword evidence="3" id="KW-1185">Reference proteome</keyword>
<gene>
    <name evidence="2" type="ORF">MU0050_004530</name>
</gene>
<dbReference type="Proteomes" id="UP001190466">
    <property type="component" value="Chromosome"/>
</dbReference>
<feature type="compositionally biased region" description="Basic and acidic residues" evidence="1">
    <location>
        <begin position="77"/>
        <end position="88"/>
    </location>
</feature>
<evidence type="ECO:0000256" key="1">
    <source>
        <dbReference type="SAM" id="MobiDB-lite"/>
    </source>
</evidence>
<protein>
    <submittedName>
        <fullName evidence="2">Uncharacterized protein</fullName>
    </submittedName>
</protein>
<dbReference type="EMBL" id="OY726395">
    <property type="protein sequence ID" value="CAJ1586938.1"/>
    <property type="molecule type" value="Genomic_DNA"/>
</dbReference>
<organism evidence="2 3">
    <name type="scientific">[Mycobacterium] wendilense</name>
    <dbReference type="NCBI Taxonomy" id="3064284"/>
    <lineage>
        <taxon>Bacteria</taxon>
        <taxon>Bacillati</taxon>
        <taxon>Actinomycetota</taxon>
        <taxon>Actinomycetes</taxon>
        <taxon>Mycobacteriales</taxon>
        <taxon>Mycobacteriaceae</taxon>
        <taxon>Mycolicibacter</taxon>
    </lineage>
</organism>